<evidence type="ECO:0000313" key="1">
    <source>
        <dbReference type="EMBL" id="MDL2078264.1"/>
    </source>
</evidence>
<dbReference type="Proteomes" id="UP001241926">
    <property type="component" value="Unassembled WGS sequence"/>
</dbReference>
<protein>
    <submittedName>
        <fullName evidence="1">Uncharacterized protein</fullName>
    </submittedName>
</protein>
<name>A0ABT7J090_9ACTN</name>
<dbReference type="RefSeq" id="WP_176711704.1">
    <property type="nucleotide sequence ID" value="NZ_JASJUS010000015.1"/>
</dbReference>
<comment type="caution">
    <text evidence="1">The sequence shown here is derived from an EMBL/GenBank/DDBJ whole genome shotgun (WGS) entry which is preliminary data.</text>
</comment>
<proteinExistence type="predicted"/>
<organism evidence="1 2">
    <name type="scientific">Streptomyces fuscus</name>
    <dbReference type="NCBI Taxonomy" id="3048495"/>
    <lineage>
        <taxon>Bacteria</taxon>
        <taxon>Bacillati</taxon>
        <taxon>Actinomycetota</taxon>
        <taxon>Actinomycetes</taxon>
        <taxon>Kitasatosporales</taxon>
        <taxon>Streptomycetaceae</taxon>
        <taxon>Streptomyces</taxon>
    </lineage>
</organism>
<reference evidence="1 2" key="1">
    <citation type="submission" date="2023-05" db="EMBL/GenBank/DDBJ databases">
        <title>Streptomyces fuscus sp. nov., a brown-black pigment producing actinomyces isolated from dry sand of Sea duck farm.</title>
        <authorList>
            <person name="Xie J."/>
            <person name="Shen N."/>
        </authorList>
    </citation>
    <scope>NUCLEOTIDE SEQUENCE [LARGE SCALE GENOMIC DNA]</scope>
    <source>
        <strain evidence="1 2">GXMU-J15</strain>
    </source>
</reference>
<gene>
    <name evidence="1" type="ORF">QNN03_17665</name>
</gene>
<dbReference type="EMBL" id="JASJUS010000015">
    <property type="protein sequence ID" value="MDL2078264.1"/>
    <property type="molecule type" value="Genomic_DNA"/>
</dbReference>
<accession>A0ABT7J090</accession>
<keyword evidence="2" id="KW-1185">Reference proteome</keyword>
<sequence>MTAPPQDLPGMRTGGPDGPAVLAASVALSQATDAIREAAASVTPGA</sequence>
<evidence type="ECO:0000313" key="2">
    <source>
        <dbReference type="Proteomes" id="UP001241926"/>
    </source>
</evidence>